<sequence length="397" mass="43622">MNTFTFVVAVLLWLTVAWRAVKVWRRRQDRSLWWAFFGLAVMMTLRMPPGRALDQWTGVTDLSYLLKHLIGGVLASAALLAFLRKVSGASDGPRTKRRRVMFACATALAMAILFFAKLQPYETPSIFADPVARYVFLAYTLLFLGYLTASLLGGVRLCWRWGRNSSGPALSWGLRIIGVGLAAGVAYAVVRAATITTRMHGDGLFPGAVDDYISTALLMAALVLIVAGSSLPMLSLLRSWRIKRHALLRLRPLWRDLTQVTPSVRLHAPLGAVTEHLNPLNVHDRLYRRGVEIRDAALALNNYASPALRKRAQQHAEAHGLFGTQAATAAEACWLATARQVKLRGSAPGSSVEHRPAGGGRDLNSEISALTQLSDAYHSDLVQDFTDSEVRLMELPA</sequence>
<dbReference type="InterPro" id="IPR050039">
    <property type="entry name" value="MAB_1171c-like"/>
</dbReference>
<feature type="transmembrane region" description="Helical" evidence="1">
    <location>
        <begin position="212"/>
        <end position="237"/>
    </location>
</feature>
<evidence type="ECO:0000259" key="2">
    <source>
        <dbReference type="Pfam" id="PF20182"/>
    </source>
</evidence>
<name>A0ABW1M9J0_9ACTN</name>
<feature type="transmembrane region" description="Helical" evidence="1">
    <location>
        <begin position="136"/>
        <end position="159"/>
    </location>
</feature>
<dbReference type="Proteomes" id="UP001596242">
    <property type="component" value="Unassembled WGS sequence"/>
</dbReference>
<organism evidence="3 4">
    <name type="scientific">Streptomyces pratens</name>
    <dbReference type="NCBI Taxonomy" id="887456"/>
    <lineage>
        <taxon>Bacteria</taxon>
        <taxon>Bacillati</taxon>
        <taxon>Actinomycetota</taxon>
        <taxon>Actinomycetes</taxon>
        <taxon>Kitasatosporales</taxon>
        <taxon>Streptomycetaceae</taxon>
        <taxon>Streptomyces</taxon>
    </lineage>
</organism>
<proteinExistence type="predicted"/>
<keyword evidence="1" id="KW-0812">Transmembrane</keyword>
<comment type="caution">
    <text evidence="3">The sequence shown here is derived from an EMBL/GenBank/DDBJ whole genome shotgun (WGS) entry which is preliminary data.</text>
</comment>
<dbReference type="Pfam" id="PF20182">
    <property type="entry name" value="DUF6545"/>
    <property type="match status" value="1"/>
</dbReference>
<feature type="transmembrane region" description="Helical" evidence="1">
    <location>
        <begin position="68"/>
        <end position="87"/>
    </location>
</feature>
<dbReference type="NCBIfam" id="NF042915">
    <property type="entry name" value="MAB_1171c_fam"/>
    <property type="match status" value="1"/>
</dbReference>
<reference evidence="4" key="1">
    <citation type="journal article" date="2019" name="Int. J. Syst. Evol. Microbiol.">
        <title>The Global Catalogue of Microorganisms (GCM) 10K type strain sequencing project: providing services to taxonomists for standard genome sequencing and annotation.</title>
        <authorList>
            <consortium name="The Broad Institute Genomics Platform"/>
            <consortium name="The Broad Institute Genome Sequencing Center for Infectious Disease"/>
            <person name="Wu L."/>
            <person name="Ma J."/>
        </authorList>
    </citation>
    <scope>NUCLEOTIDE SEQUENCE [LARGE SCALE GENOMIC DNA]</scope>
    <source>
        <strain evidence="4">JCM 12763</strain>
    </source>
</reference>
<dbReference type="EMBL" id="JBHSPT010000104">
    <property type="protein sequence ID" value="MFC6059960.1"/>
    <property type="molecule type" value="Genomic_DNA"/>
</dbReference>
<evidence type="ECO:0000313" key="4">
    <source>
        <dbReference type="Proteomes" id="UP001596242"/>
    </source>
</evidence>
<gene>
    <name evidence="3" type="ORF">ACFP50_32560</name>
</gene>
<feature type="transmembrane region" description="Helical" evidence="1">
    <location>
        <begin position="99"/>
        <end position="116"/>
    </location>
</feature>
<keyword evidence="1" id="KW-0472">Membrane</keyword>
<evidence type="ECO:0000256" key="1">
    <source>
        <dbReference type="SAM" id="Phobius"/>
    </source>
</evidence>
<evidence type="ECO:0000313" key="3">
    <source>
        <dbReference type="EMBL" id="MFC6059960.1"/>
    </source>
</evidence>
<feature type="transmembrane region" description="Helical" evidence="1">
    <location>
        <begin position="171"/>
        <end position="192"/>
    </location>
</feature>
<keyword evidence="4" id="KW-1185">Reference proteome</keyword>
<feature type="domain" description="DUF6545" evidence="2">
    <location>
        <begin position="240"/>
        <end position="379"/>
    </location>
</feature>
<feature type="transmembrane region" description="Helical" evidence="1">
    <location>
        <begin position="31"/>
        <end position="48"/>
    </location>
</feature>
<keyword evidence="1" id="KW-1133">Transmembrane helix</keyword>
<protein>
    <submittedName>
        <fullName evidence="3">MAB_1171c family putative transporter</fullName>
    </submittedName>
</protein>
<accession>A0ABW1M9J0</accession>
<feature type="transmembrane region" description="Helical" evidence="1">
    <location>
        <begin position="6"/>
        <end position="24"/>
    </location>
</feature>
<dbReference type="InterPro" id="IPR046675">
    <property type="entry name" value="DUF6545"/>
</dbReference>
<dbReference type="RefSeq" id="WP_386405183.1">
    <property type="nucleotide sequence ID" value="NZ_JBHSPT010000104.1"/>
</dbReference>